<dbReference type="FunFam" id="3.40.50.300:FF:000273">
    <property type="entry name" value="GTP-binding protein Rheb homolog"/>
    <property type="match status" value="1"/>
</dbReference>
<dbReference type="GO" id="GO:0016020">
    <property type="term" value="C:membrane"/>
    <property type="evidence" value="ECO:0007669"/>
    <property type="project" value="InterPro"/>
</dbReference>
<feature type="compositionally biased region" description="Basic and acidic residues" evidence="13">
    <location>
        <begin position="16"/>
        <end position="41"/>
    </location>
</feature>
<evidence type="ECO:0000256" key="4">
    <source>
        <dbReference type="ARBA" id="ARBA00022801"/>
    </source>
</evidence>
<dbReference type="SMART" id="SM00312">
    <property type="entry name" value="PX"/>
    <property type="match status" value="1"/>
</dbReference>
<dbReference type="PANTHER" id="PTHR24070">
    <property type="entry name" value="RAS, DI-RAS, AND RHEB FAMILY MEMBERS OF SMALL GTPASE SUPERFAMILY"/>
    <property type="match status" value="1"/>
</dbReference>
<evidence type="ECO:0000256" key="7">
    <source>
        <dbReference type="ARBA" id="ARBA00023136"/>
    </source>
</evidence>
<organism evidence="15">
    <name type="scientific">Roombia sp. NY0200</name>
    <dbReference type="NCBI Taxonomy" id="1263497"/>
    <lineage>
        <taxon>Eukaryota</taxon>
        <taxon>Cryptophyceae</taxon>
        <taxon>Kathablepharidacea</taxon>
        <taxon>Katablepharidaceae</taxon>
        <taxon>Roombia</taxon>
    </lineage>
</organism>
<evidence type="ECO:0000313" key="15">
    <source>
        <dbReference type="EMBL" id="AVV27013.1"/>
    </source>
</evidence>
<keyword evidence="1" id="KW-0488">Methylation</keyword>
<dbReference type="SMART" id="SM00175">
    <property type="entry name" value="RAB"/>
    <property type="match status" value="1"/>
</dbReference>
<dbReference type="GO" id="GO:0005525">
    <property type="term" value="F:GTP binding"/>
    <property type="evidence" value="ECO:0007669"/>
    <property type="project" value="UniProtKB-KW"/>
</dbReference>
<dbReference type="PRINTS" id="PR00449">
    <property type="entry name" value="RASTRNSFRMNG"/>
</dbReference>
<reference evidence="15" key="1">
    <citation type="journal article" date="2018" name="Sci. Rep.">
        <title>Extensive molecular tinkering in the evolution of the membrane attachment mode of the Rheb GTPase.</title>
        <authorList>
            <person name="Zahonova K."/>
            <person name="Petrzelkova R."/>
            <person name="Valach M."/>
            <person name="Yazaki E."/>
            <person name="Tikhonenkov D.V."/>
            <person name="Butenko A."/>
            <person name="Janouskovec J."/>
            <person name="Hrda S."/>
            <person name="Klimes V."/>
            <person name="Burger G."/>
            <person name="Inagaki Y."/>
            <person name="Keeling P.J."/>
            <person name="Hampl V."/>
            <person name="Flegontov P."/>
            <person name="Yurchenko V."/>
            <person name="Elias M."/>
        </authorList>
    </citation>
    <scope>NUCLEOTIDE SEQUENCE</scope>
    <source>
        <strain evidence="15">NY0200</strain>
    </source>
</reference>
<keyword evidence="6" id="KW-0342">GTP-binding</keyword>
<dbReference type="Pfam" id="PF00787">
    <property type="entry name" value="PX"/>
    <property type="match status" value="1"/>
</dbReference>
<evidence type="ECO:0000256" key="5">
    <source>
        <dbReference type="ARBA" id="ARBA00022842"/>
    </source>
</evidence>
<keyword evidence="8" id="KW-0449">Lipoprotein</keyword>
<dbReference type="GO" id="GO:0046872">
    <property type="term" value="F:metal ion binding"/>
    <property type="evidence" value="ECO:0007669"/>
    <property type="project" value="UniProtKB-KW"/>
</dbReference>
<dbReference type="PROSITE" id="PS51419">
    <property type="entry name" value="RAB"/>
    <property type="match status" value="1"/>
</dbReference>
<evidence type="ECO:0000256" key="1">
    <source>
        <dbReference type="ARBA" id="ARBA00022481"/>
    </source>
</evidence>
<feature type="domain" description="PX" evidence="14">
    <location>
        <begin position="29"/>
        <end position="140"/>
    </location>
</feature>
<dbReference type="EMBL" id="MG905973">
    <property type="protein sequence ID" value="AVV27013.1"/>
    <property type="molecule type" value="mRNA"/>
</dbReference>
<keyword evidence="5" id="KW-0460">Magnesium</keyword>
<sequence>MAETAFGARSFGHSSHSQDDVFRSSSSEMERKAEIVGSETRESPQKPFTVYTIQVTHGSSAWTIHRRYNQFFNLFNKLREQFPSIDFHFPPKKAFRNMESDVIQQRKQHLQQFLDLVVAEQMIFESSGVVYFFDRSVDVSYNNGDDRSSSKKNALKVRRLAVVGFMSVGKTAVSTQFVDEQFSEQYVPTIENTHHKVVTHRGEEFVLDIVDTAGQDDSQILHQRYTIGVHGYALVFSVASRRSFEMIEVIHEKLVNALGHDRFPKVLVGNKVDLTVQREVSTEDAQRLADSWGCLLLECSAKDGDNISDVFSKLLAEIEKAAAPEEKDTCIIF</sequence>
<evidence type="ECO:0000256" key="12">
    <source>
        <dbReference type="ARBA" id="ARBA00049117"/>
    </source>
</evidence>
<comment type="subcellular location">
    <subcellularLocation>
        <location evidence="11">Endomembrane system</location>
        <topology evidence="11">Lipid-anchor</topology>
        <orientation evidence="11">Cytoplasmic side</orientation>
    </subcellularLocation>
</comment>
<dbReference type="InterPro" id="IPR020849">
    <property type="entry name" value="Small_GTPase_Ras-type"/>
</dbReference>
<evidence type="ECO:0000256" key="8">
    <source>
        <dbReference type="ARBA" id="ARBA00023288"/>
    </source>
</evidence>
<proteinExistence type="evidence at transcript level"/>
<dbReference type="SMART" id="SM00174">
    <property type="entry name" value="RHO"/>
    <property type="match status" value="1"/>
</dbReference>
<evidence type="ECO:0000256" key="11">
    <source>
        <dbReference type="ARBA" id="ARBA00046278"/>
    </source>
</evidence>
<evidence type="ECO:0000256" key="9">
    <source>
        <dbReference type="ARBA" id="ARBA00023289"/>
    </source>
</evidence>
<dbReference type="InterPro" id="IPR036871">
    <property type="entry name" value="PX_dom_sf"/>
</dbReference>
<evidence type="ECO:0000259" key="14">
    <source>
        <dbReference type="PROSITE" id="PS50195"/>
    </source>
</evidence>
<dbReference type="Gene3D" id="3.30.1520.10">
    <property type="entry name" value="Phox-like domain"/>
    <property type="match status" value="1"/>
</dbReference>
<dbReference type="GO" id="GO:0035091">
    <property type="term" value="F:phosphatidylinositol binding"/>
    <property type="evidence" value="ECO:0007669"/>
    <property type="project" value="InterPro"/>
</dbReference>
<protein>
    <submittedName>
        <fullName evidence="15">Rheb</fullName>
    </submittedName>
</protein>
<dbReference type="Pfam" id="PF00071">
    <property type="entry name" value="Ras"/>
    <property type="match status" value="1"/>
</dbReference>
<dbReference type="InterPro" id="IPR001806">
    <property type="entry name" value="Small_GTPase"/>
</dbReference>
<evidence type="ECO:0000256" key="6">
    <source>
        <dbReference type="ARBA" id="ARBA00023134"/>
    </source>
</evidence>
<keyword evidence="3" id="KW-0547">Nucleotide-binding</keyword>
<evidence type="ECO:0000256" key="10">
    <source>
        <dbReference type="ARBA" id="ARBA00037969"/>
    </source>
</evidence>
<dbReference type="PROSITE" id="PS51421">
    <property type="entry name" value="RAS"/>
    <property type="match status" value="1"/>
</dbReference>
<dbReference type="CDD" id="cd06093">
    <property type="entry name" value="PX_domain"/>
    <property type="match status" value="1"/>
</dbReference>
<dbReference type="NCBIfam" id="TIGR00231">
    <property type="entry name" value="small_GTP"/>
    <property type="match status" value="1"/>
</dbReference>
<evidence type="ECO:0000256" key="13">
    <source>
        <dbReference type="SAM" id="MobiDB-lite"/>
    </source>
</evidence>
<keyword evidence="7" id="KW-0472">Membrane</keyword>
<dbReference type="InterPro" id="IPR005225">
    <property type="entry name" value="Small_GTP-bd"/>
</dbReference>
<dbReference type="GO" id="GO:0007165">
    <property type="term" value="P:signal transduction"/>
    <property type="evidence" value="ECO:0007669"/>
    <property type="project" value="InterPro"/>
</dbReference>
<dbReference type="SUPFAM" id="SSF52540">
    <property type="entry name" value="P-loop containing nucleoside triphosphate hydrolases"/>
    <property type="match status" value="1"/>
</dbReference>
<dbReference type="Gene3D" id="3.40.50.300">
    <property type="entry name" value="P-loop containing nucleotide triphosphate hydrolases"/>
    <property type="match status" value="1"/>
</dbReference>
<feature type="region of interest" description="Disordered" evidence="13">
    <location>
        <begin position="1"/>
        <end position="41"/>
    </location>
</feature>
<dbReference type="InterPro" id="IPR027417">
    <property type="entry name" value="P-loop_NTPase"/>
</dbReference>
<dbReference type="GO" id="GO:0003924">
    <property type="term" value="F:GTPase activity"/>
    <property type="evidence" value="ECO:0007669"/>
    <property type="project" value="InterPro"/>
</dbReference>
<dbReference type="InterPro" id="IPR001683">
    <property type="entry name" value="PX_dom"/>
</dbReference>
<evidence type="ECO:0000256" key="3">
    <source>
        <dbReference type="ARBA" id="ARBA00022741"/>
    </source>
</evidence>
<evidence type="ECO:0000256" key="2">
    <source>
        <dbReference type="ARBA" id="ARBA00022723"/>
    </source>
</evidence>
<dbReference type="GO" id="GO:0012505">
    <property type="term" value="C:endomembrane system"/>
    <property type="evidence" value="ECO:0007669"/>
    <property type="project" value="UniProtKB-SubCell"/>
</dbReference>
<dbReference type="SUPFAM" id="SSF64268">
    <property type="entry name" value="PX domain"/>
    <property type="match status" value="1"/>
</dbReference>
<dbReference type="SMART" id="SM00173">
    <property type="entry name" value="RAS"/>
    <property type="match status" value="1"/>
</dbReference>
<dbReference type="PROSITE" id="PS50195">
    <property type="entry name" value="PX"/>
    <property type="match status" value="1"/>
</dbReference>
<keyword evidence="9" id="KW-0636">Prenylation</keyword>
<comment type="similarity">
    <text evidence="10">Belongs to the small GTPase superfamily. Rheb family.</text>
</comment>
<keyword evidence="4" id="KW-0378">Hydrolase</keyword>
<keyword evidence="2" id="KW-0479">Metal-binding</keyword>
<name>A0A2R4IKY4_9CRYP</name>
<dbReference type="AlphaFoldDB" id="A0A2R4IKY4"/>
<accession>A0A2R4IKY4</accession>
<comment type="catalytic activity">
    <reaction evidence="12">
        <text>GTP + H2O = GDP + phosphate + H(+)</text>
        <dbReference type="Rhea" id="RHEA:19669"/>
        <dbReference type="ChEBI" id="CHEBI:15377"/>
        <dbReference type="ChEBI" id="CHEBI:15378"/>
        <dbReference type="ChEBI" id="CHEBI:37565"/>
        <dbReference type="ChEBI" id="CHEBI:43474"/>
        <dbReference type="ChEBI" id="CHEBI:58189"/>
    </reaction>
    <physiologicalReaction direction="left-to-right" evidence="12">
        <dbReference type="Rhea" id="RHEA:19670"/>
    </physiologicalReaction>
</comment>